<name>A0AAJ0IFK8_9PEZI</name>
<sequence>MREQSERSPLLIISPYGGPTAYNPPGLMVRTQYFTSRGYAFCISNYTDSSAHRKAYHEALRGEFGIVDRDDVSEKVQYFANFGRIDCFRVGIATASSGGYCGFTMLDPTSGRVCWKNQYVWRQRHCSERGYQTGNHKKQ</sequence>
<dbReference type="GeneID" id="87874189"/>
<keyword evidence="3" id="KW-1185">Reference proteome</keyword>
<dbReference type="Gene3D" id="3.40.50.1820">
    <property type="entry name" value="alpha/beta hydrolase"/>
    <property type="match status" value="1"/>
</dbReference>
<dbReference type="GO" id="GO:0006508">
    <property type="term" value="P:proteolysis"/>
    <property type="evidence" value="ECO:0007669"/>
    <property type="project" value="InterPro"/>
</dbReference>
<dbReference type="RefSeq" id="XP_062697133.1">
    <property type="nucleotide sequence ID" value="XM_062836567.1"/>
</dbReference>
<dbReference type="EMBL" id="JAULSX010000001">
    <property type="protein sequence ID" value="KAK3499500.1"/>
    <property type="molecule type" value="Genomic_DNA"/>
</dbReference>
<protein>
    <recommendedName>
        <fullName evidence="1">Peptidase S9 prolyl oligopeptidase catalytic domain-containing protein</fullName>
    </recommendedName>
</protein>
<dbReference type="InterPro" id="IPR029058">
    <property type="entry name" value="AB_hydrolase_fold"/>
</dbReference>
<gene>
    <name evidence="2" type="ORF">B0T23DRAFT_370025</name>
</gene>
<proteinExistence type="predicted"/>
<dbReference type="SUPFAM" id="SSF53474">
    <property type="entry name" value="alpha/beta-Hydrolases"/>
    <property type="match status" value="1"/>
</dbReference>
<dbReference type="PANTHER" id="PTHR43056">
    <property type="entry name" value="PEPTIDASE S9 PROLYL OLIGOPEPTIDASE"/>
    <property type="match status" value="1"/>
</dbReference>
<accession>A0AAJ0IFK8</accession>
<evidence type="ECO:0000313" key="3">
    <source>
        <dbReference type="Proteomes" id="UP001285908"/>
    </source>
</evidence>
<dbReference type="Pfam" id="PF00326">
    <property type="entry name" value="Peptidase_S9"/>
    <property type="match status" value="1"/>
</dbReference>
<dbReference type="GO" id="GO:0008236">
    <property type="term" value="F:serine-type peptidase activity"/>
    <property type="evidence" value="ECO:0007669"/>
    <property type="project" value="InterPro"/>
</dbReference>
<dbReference type="AlphaFoldDB" id="A0AAJ0IFK8"/>
<organism evidence="2 3">
    <name type="scientific">Neurospora hispaniola</name>
    <dbReference type="NCBI Taxonomy" id="588809"/>
    <lineage>
        <taxon>Eukaryota</taxon>
        <taxon>Fungi</taxon>
        <taxon>Dikarya</taxon>
        <taxon>Ascomycota</taxon>
        <taxon>Pezizomycotina</taxon>
        <taxon>Sordariomycetes</taxon>
        <taxon>Sordariomycetidae</taxon>
        <taxon>Sordariales</taxon>
        <taxon>Sordariaceae</taxon>
        <taxon>Neurospora</taxon>
    </lineage>
</organism>
<dbReference type="InterPro" id="IPR050585">
    <property type="entry name" value="Xaa-Pro_dipeptidyl-ppase/CocE"/>
</dbReference>
<dbReference type="Proteomes" id="UP001285908">
    <property type="component" value="Unassembled WGS sequence"/>
</dbReference>
<feature type="domain" description="Peptidase S9 prolyl oligopeptidase catalytic" evidence="1">
    <location>
        <begin position="28"/>
        <end position="102"/>
    </location>
</feature>
<evidence type="ECO:0000313" key="2">
    <source>
        <dbReference type="EMBL" id="KAK3499500.1"/>
    </source>
</evidence>
<dbReference type="InterPro" id="IPR001375">
    <property type="entry name" value="Peptidase_S9_cat"/>
</dbReference>
<reference evidence="2 3" key="1">
    <citation type="journal article" date="2023" name="Mol. Phylogenet. Evol.">
        <title>Genome-scale phylogeny and comparative genomics of the fungal order Sordariales.</title>
        <authorList>
            <person name="Hensen N."/>
            <person name="Bonometti L."/>
            <person name="Westerberg I."/>
            <person name="Brannstrom I.O."/>
            <person name="Guillou S."/>
            <person name="Cros-Aarteil S."/>
            <person name="Calhoun S."/>
            <person name="Haridas S."/>
            <person name="Kuo A."/>
            <person name="Mondo S."/>
            <person name="Pangilinan J."/>
            <person name="Riley R."/>
            <person name="LaButti K."/>
            <person name="Andreopoulos B."/>
            <person name="Lipzen A."/>
            <person name="Chen C."/>
            <person name="Yan M."/>
            <person name="Daum C."/>
            <person name="Ng V."/>
            <person name="Clum A."/>
            <person name="Steindorff A."/>
            <person name="Ohm R.A."/>
            <person name="Martin F."/>
            <person name="Silar P."/>
            <person name="Natvig D.O."/>
            <person name="Lalanne C."/>
            <person name="Gautier V."/>
            <person name="Ament-Velasquez S.L."/>
            <person name="Kruys A."/>
            <person name="Hutchinson M.I."/>
            <person name="Powell A.J."/>
            <person name="Barry K."/>
            <person name="Miller A.N."/>
            <person name="Grigoriev I.V."/>
            <person name="Debuchy R."/>
            <person name="Gladieux P."/>
            <person name="Hiltunen Thoren M."/>
            <person name="Johannesson H."/>
        </authorList>
    </citation>
    <scope>NUCLEOTIDE SEQUENCE [LARGE SCALE GENOMIC DNA]</scope>
    <source>
        <strain evidence="2 3">FGSC 10403</strain>
    </source>
</reference>
<comment type="caution">
    <text evidence="2">The sequence shown here is derived from an EMBL/GenBank/DDBJ whole genome shotgun (WGS) entry which is preliminary data.</text>
</comment>
<dbReference type="PANTHER" id="PTHR43056:SF5">
    <property type="entry name" value="PEPTIDASE S9 PROLYL OLIGOPEPTIDASE CATALYTIC DOMAIN-CONTAINING PROTEIN"/>
    <property type="match status" value="1"/>
</dbReference>
<evidence type="ECO:0000259" key="1">
    <source>
        <dbReference type="Pfam" id="PF00326"/>
    </source>
</evidence>